<evidence type="ECO:0000259" key="2">
    <source>
        <dbReference type="Pfam" id="PF00857"/>
    </source>
</evidence>
<evidence type="ECO:0000313" key="3">
    <source>
        <dbReference type="EMBL" id="ABR62473.1"/>
    </source>
</evidence>
<organism evidence="3 4">
    <name type="scientific">Sinorhizobium medicae (strain WSM419)</name>
    <name type="common">Ensifer medicae</name>
    <dbReference type="NCBI Taxonomy" id="366394"/>
    <lineage>
        <taxon>Bacteria</taxon>
        <taxon>Pseudomonadati</taxon>
        <taxon>Pseudomonadota</taxon>
        <taxon>Alphaproteobacteria</taxon>
        <taxon>Hyphomicrobiales</taxon>
        <taxon>Rhizobiaceae</taxon>
        <taxon>Sinorhizobium/Ensifer group</taxon>
        <taxon>Sinorhizobium</taxon>
    </lineage>
</organism>
<reference evidence="3 4" key="2">
    <citation type="journal article" date="2010" name="Stand. Genomic Sci.">
        <title>Complete genome sequence of the Medicago microsymbiont Ensifer (Sinorhizobium) medicae strain WSM419.</title>
        <authorList>
            <person name="Reeve W."/>
            <person name="Chain P."/>
            <person name="O'Hara G."/>
            <person name="Ardley J."/>
            <person name="Nandesena K."/>
            <person name="Brau L."/>
            <person name="Tiwari R."/>
            <person name="Malfatti S."/>
            <person name="Kiss H."/>
            <person name="Lapidus A."/>
            <person name="Copeland A."/>
            <person name="Nolan M."/>
            <person name="Land M."/>
            <person name="Hauser L."/>
            <person name="Chang Y.J."/>
            <person name="Ivanova N."/>
            <person name="Mavromatis K."/>
            <person name="Markowitz V."/>
            <person name="Kyrpides N."/>
            <person name="Gollagher M."/>
            <person name="Yates R."/>
            <person name="Dilworth M."/>
            <person name="Howieson J."/>
        </authorList>
    </citation>
    <scope>NUCLEOTIDE SEQUENCE [LARGE SCALE GENOMIC DNA]</scope>
    <source>
        <strain evidence="3 4">WSM419</strain>
        <plasmid evidence="4">Plasmid pSMED01</plasmid>
    </source>
</reference>
<dbReference type="HOGENOM" id="CLU_068979_8_4_5"/>
<reference evidence="4" key="1">
    <citation type="submission" date="2007-06" db="EMBL/GenBank/DDBJ databases">
        <title>Complete sequence of Sinorhizobium medicae WSM419 plasmid pSMED01.</title>
        <authorList>
            <consortium name="US DOE Joint Genome Institute"/>
            <person name="Copeland A."/>
            <person name="Lucas S."/>
            <person name="Lapidus A."/>
            <person name="Barry K."/>
            <person name="Glavina del Rio T."/>
            <person name="Dalin E."/>
            <person name="Tice H."/>
            <person name="Pitluck S."/>
            <person name="Chain P."/>
            <person name="Malfatti S."/>
            <person name="Shin M."/>
            <person name="Vergez L."/>
            <person name="Schmutz J."/>
            <person name="Larimer F."/>
            <person name="Land M."/>
            <person name="Hauser L."/>
            <person name="Kyrpides N."/>
            <person name="Mikhailova N."/>
            <person name="Reeve W.G."/>
            <person name="Richardson P."/>
        </authorList>
    </citation>
    <scope>NUCLEOTIDE SEQUENCE [LARGE SCALE GENOMIC DNA]</scope>
    <source>
        <strain evidence="4">WSM419</strain>
        <plasmid evidence="4">Plasmid pSMED01</plasmid>
    </source>
</reference>
<evidence type="ECO:0000313" key="4">
    <source>
        <dbReference type="Proteomes" id="UP000001108"/>
    </source>
</evidence>
<dbReference type="GO" id="GO:0008908">
    <property type="term" value="F:isochorismatase activity"/>
    <property type="evidence" value="ECO:0007669"/>
    <property type="project" value="InterPro"/>
</dbReference>
<name>A6UFP3_SINMW</name>
<dbReference type="OrthoDB" id="9807387at2"/>
<dbReference type="SUPFAM" id="SSF52499">
    <property type="entry name" value="Isochorismatase-like hydrolases"/>
    <property type="match status" value="1"/>
</dbReference>
<dbReference type="PRINTS" id="PR01398">
    <property type="entry name" value="ISCHRISMTASE"/>
</dbReference>
<accession>A6UFP3</accession>
<dbReference type="KEGG" id="smd:Smed_3660"/>
<geneLocation type="plasmid" evidence="3 4">
    <name>pSMED01</name>
</geneLocation>
<dbReference type="PANTHER" id="PTHR43540:SF6">
    <property type="entry name" value="ISOCHORISMATASE-LIKE DOMAIN-CONTAINING PROTEIN"/>
    <property type="match status" value="1"/>
</dbReference>
<evidence type="ECO:0000256" key="1">
    <source>
        <dbReference type="ARBA" id="ARBA00022801"/>
    </source>
</evidence>
<dbReference type="CDD" id="cd00431">
    <property type="entry name" value="cysteine_hydrolases"/>
    <property type="match status" value="1"/>
</dbReference>
<dbReference type="InterPro" id="IPR036380">
    <property type="entry name" value="Isochorismatase-like_sf"/>
</dbReference>
<dbReference type="AlphaFoldDB" id="A6UFP3"/>
<protein>
    <submittedName>
        <fullName evidence="3">Isochorismatase hydrolase</fullName>
    </submittedName>
</protein>
<gene>
    <name evidence="3" type="ordered locus">Smed_3660</name>
</gene>
<dbReference type="Gene3D" id="3.40.50.850">
    <property type="entry name" value="Isochorismatase-like"/>
    <property type="match status" value="1"/>
</dbReference>
<proteinExistence type="predicted"/>
<keyword evidence="1 3" id="KW-0378">Hydrolase</keyword>
<dbReference type="InterPro" id="IPR016291">
    <property type="entry name" value="Isochorismatase"/>
</dbReference>
<sequence length="213" mass="23334">MDDVFSAHRRNEDAVLDPAKTAVIVVDMINEFCKPGGRMVLPGYEALMPAQKALVAAARSNGVPVIWVVDSHRKNMRRDREWVKRTPHCVENTWATEVIDDLEPQETDITVVKHRYSAFFQTDLDLVLKDMLIGQIVVFGVVTNICVRSTVHDGFFLGYDIVVPHDACAATGAREHASTLYDIATHFGTVSDAATIAAAIAGGVAIPNQVFEG</sequence>
<dbReference type="RefSeq" id="WP_011969296.1">
    <property type="nucleotide sequence ID" value="NC_009620.1"/>
</dbReference>
<dbReference type="PANTHER" id="PTHR43540">
    <property type="entry name" value="PEROXYUREIDOACRYLATE/UREIDOACRYLATE AMIDOHYDROLASE-RELATED"/>
    <property type="match status" value="1"/>
</dbReference>
<dbReference type="PATRIC" id="fig|366394.8.peg.88"/>
<feature type="domain" description="Isochorismatase-like" evidence="2">
    <location>
        <begin position="21"/>
        <end position="194"/>
    </location>
</feature>
<dbReference type="InterPro" id="IPR050272">
    <property type="entry name" value="Isochorismatase-like_hydrls"/>
</dbReference>
<dbReference type="Proteomes" id="UP000001108">
    <property type="component" value="Plasmid pSMED01"/>
</dbReference>
<dbReference type="Pfam" id="PF00857">
    <property type="entry name" value="Isochorismatase"/>
    <property type="match status" value="1"/>
</dbReference>
<dbReference type="InterPro" id="IPR000868">
    <property type="entry name" value="Isochorismatase-like_dom"/>
</dbReference>
<keyword evidence="3" id="KW-0614">Plasmid</keyword>
<dbReference type="EMBL" id="CP000739">
    <property type="protein sequence ID" value="ABR62473.1"/>
    <property type="molecule type" value="Genomic_DNA"/>
</dbReference>